<sequence length="157" mass="16981">MASNFQKFMATAEKHAVAGSSKLKATIAGHIYNIQIEEDLDNGSIVAKGDYIKPETYKAKESTGFAGVVLDKAANGNWYVEVKTPGDALLLLQVPMLYEEYTTALKHESNFYNANGDIVRAYELYVGDVFEVSSEGFSGTPTKGATVTVADKKLTIG</sequence>
<protein>
    <submittedName>
        <fullName evidence="1">Uncharacterized protein</fullName>
    </submittedName>
</protein>
<gene>
    <name evidence="1" type="ORF">ERS852395_01503</name>
</gene>
<dbReference type="AlphaFoldDB" id="A0A174A7V1"/>
<name>A0A174A7V1_9FIRM</name>
<dbReference type="EMBL" id="CYZA01000006">
    <property type="protein sequence ID" value="CUN84751.1"/>
    <property type="molecule type" value="Genomic_DNA"/>
</dbReference>
<proteinExistence type="predicted"/>
<organism evidence="1 2">
    <name type="scientific">Blautia obeum</name>
    <dbReference type="NCBI Taxonomy" id="40520"/>
    <lineage>
        <taxon>Bacteria</taxon>
        <taxon>Bacillati</taxon>
        <taxon>Bacillota</taxon>
        <taxon>Clostridia</taxon>
        <taxon>Lachnospirales</taxon>
        <taxon>Lachnospiraceae</taxon>
        <taxon>Blautia</taxon>
    </lineage>
</organism>
<evidence type="ECO:0000313" key="1">
    <source>
        <dbReference type="EMBL" id="CUN84751.1"/>
    </source>
</evidence>
<evidence type="ECO:0000313" key="2">
    <source>
        <dbReference type="Proteomes" id="UP000095447"/>
    </source>
</evidence>
<dbReference type="Proteomes" id="UP000095447">
    <property type="component" value="Unassembled WGS sequence"/>
</dbReference>
<reference evidence="1 2" key="1">
    <citation type="submission" date="2015-09" db="EMBL/GenBank/DDBJ databases">
        <authorList>
            <consortium name="Pathogen Informatics"/>
        </authorList>
    </citation>
    <scope>NUCLEOTIDE SEQUENCE [LARGE SCALE GENOMIC DNA]</scope>
    <source>
        <strain evidence="1 2">2789STDY5608838</strain>
    </source>
</reference>
<dbReference type="RefSeq" id="WP_055053243.1">
    <property type="nucleotide sequence ID" value="NZ_CYZA01000006.1"/>
</dbReference>
<accession>A0A174A7V1</accession>